<keyword evidence="1" id="KW-0472">Membrane</keyword>
<protein>
    <submittedName>
        <fullName evidence="2">Uncharacterized protein</fullName>
    </submittedName>
</protein>
<dbReference type="OrthoDB" id="221916at2157"/>
<feature type="transmembrane region" description="Helical" evidence="1">
    <location>
        <begin position="43"/>
        <end position="61"/>
    </location>
</feature>
<sequence>MPQPSIERRSSLSHLLLVWVLVGSSLAGLGVALVEALPVTTPVAPVNVGLLFGTALVAALWTGGFRPSLRASAGYFVATHTLQFLLVVGSVFFTSPDSGLSPWQVVALQCVSIAILAALAFTALGERVRATVWTWGRRLAKRPPE</sequence>
<dbReference type="EMBL" id="FOJA01000001">
    <property type="protein sequence ID" value="SEV87867.1"/>
    <property type="molecule type" value="Genomic_DNA"/>
</dbReference>
<dbReference type="RefSeq" id="WP_089667173.1">
    <property type="nucleotide sequence ID" value="NZ_FOJA01000001.1"/>
</dbReference>
<evidence type="ECO:0000313" key="3">
    <source>
        <dbReference type="Proteomes" id="UP000198518"/>
    </source>
</evidence>
<evidence type="ECO:0000313" key="2">
    <source>
        <dbReference type="EMBL" id="SEV87867.1"/>
    </source>
</evidence>
<name>A0A1I0MHR2_9EURY</name>
<evidence type="ECO:0000256" key="1">
    <source>
        <dbReference type="SAM" id="Phobius"/>
    </source>
</evidence>
<feature type="transmembrane region" description="Helical" evidence="1">
    <location>
        <begin position="73"/>
        <end position="93"/>
    </location>
</feature>
<organism evidence="2 3">
    <name type="scientific">Halobacterium jilantaiense</name>
    <dbReference type="NCBI Taxonomy" id="355548"/>
    <lineage>
        <taxon>Archaea</taxon>
        <taxon>Methanobacteriati</taxon>
        <taxon>Methanobacteriota</taxon>
        <taxon>Stenosarchaea group</taxon>
        <taxon>Halobacteria</taxon>
        <taxon>Halobacteriales</taxon>
        <taxon>Halobacteriaceae</taxon>
        <taxon>Halobacterium</taxon>
    </lineage>
</organism>
<reference evidence="2 3" key="1">
    <citation type="submission" date="2016-10" db="EMBL/GenBank/DDBJ databases">
        <authorList>
            <person name="de Groot N.N."/>
        </authorList>
    </citation>
    <scope>NUCLEOTIDE SEQUENCE [LARGE SCALE GENOMIC DNA]</scope>
    <source>
        <strain evidence="2 3">CGMCC 1.5337</strain>
    </source>
</reference>
<keyword evidence="1" id="KW-1133">Transmembrane helix</keyword>
<accession>A0A1I0MHR2</accession>
<keyword evidence="1" id="KW-0812">Transmembrane</keyword>
<dbReference type="Proteomes" id="UP000198518">
    <property type="component" value="Unassembled WGS sequence"/>
</dbReference>
<keyword evidence="3" id="KW-1185">Reference proteome</keyword>
<feature type="transmembrane region" description="Helical" evidence="1">
    <location>
        <begin position="12"/>
        <end position="37"/>
    </location>
</feature>
<gene>
    <name evidence="2" type="ORF">SAMN04487945_0078</name>
</gene>
<proteinExistence type="predicted"/>
<dbReference type="AlphaFoldDB" id="A0A1I0MHR2"/>
<feature type="transmembrane region" description="Helical" evidence="1">
    <location>
        <begin position="105"/>
        <end position="124"/>
    </location>
</feature>